<gene>
    <name evidence="7" type="ORF">XD72_1749</name>
    <name evidence="8" type="ORF">XE07_1415</name>
</gene>
<keyword evidence="4" id="KW-1133">Transmembrane helix</keyword>
<feature type="domain" description="Single Cache" evidence="6">
    <location>
        <begin position="16"/>
        <end position="92"/>
    </location>
</feature>
<reference evidence="9 10" key="2">
    <citation type="journal article" date="2015" name="MBio">
        <title>Genome-Resolved Metagenomic Analysis Reveals Roles for Candidate Phyla and Other Microbial Community Members in Biogeochemical Transformations in Oil Reservoirs.</title>
        <authorList>
            <person name="Hu P."/>
            <person name="Tom L."/>
            <person name="Singh A."/>
            <person name="Thomas B.C."/>
            <person name="Baker B.J."/>
            <person name="Piceno Y.M."/>
            <person name="Andersen G.L."/>
            <person name="Banfield J.F."/>
        </authorList>
    </citation>
    <scope>NUCLEOTIDE SEQUENCE [LARGE SCALE GENOMIC DNA]</scope>
    <source>
        <strain evidence="7">57_489</strain>
    </source>
</reference>
<dbReference type="GO" id="GO:0005886">
    <property type="term" value="C:plasma membrane"/>
    <property type="evidence" value="ECO:0007669"/>
    <property type="project" value="UniProtKB-SubCell"/>
</dbReference>
<evidence type="ECO:0000313" key="7">
    <source>
        <dbReference type="EMBL" id="KUK43849.1"/>
    </source>
</evidence>
<evidence type="ECO:0000313" key="8">
    <source>
        <dbReference type="EMBL" id="KUK95979.1"/>
    </source>
</evidence>
<dbReference type="InterPro" id="IPR033480">
    <property type="entry name" value="sCache_2"/>
</dbReference>
<evidence type="ECO:0000313" key="9">
    <source>
        <dbReference type="Proteomes" id="UP000053961"/>
    </source>
</evidence>
<keyword evidence="5" id="KW-0472">Membrane</keyword>
<dbReference type="EMBL" id="LGFT01000044">
    <property type="protein sequence ID" value="KUK43849.1"/>
    <property type="molecule type" value="Genomic_DNA"/>
</dbReference>
<dbReference type="Gene3D" id="3.30.450.20">
    <property type="entry name" value="PAS domain"/>
    <property type="match status" value="1"/>
</dbReference>
<dbReference type="AlphaFoldDB" id="A0A117MC62"/>
<proteinExistence type="predicted"/>
<keyword evidence="2" id="KW-1003">Cell membrane</keyword>
<dbReference type="SMART" id="SM01049">
    <property type="entry name" value="Cache_2"/>
    <property type="match status" value="1"/>
</dbReference>
<organism evidence="8 9">
    <name type="scientific">Methanothrix harundinacea</name>
    <dbReference type="NCBI Taxonomy" id="301375"/>
    <lineage>
        <taxon>Archaea</taxon>
        <taxon>Methanobacteriati</taxon>
        <taxon>Methanobacteriota</taxon>
        <taxon>Stenosarchaea group</taxon>
        <taxon>Methanomicrobia</taxon>
        <taxon>Methanotrichales</taxon>
        <taxon>Methanotrichaceae</taxon>
        <taxon>Methanothrix</taxon>
    </lineage>
</organism>
<evidence type="ECO:0000256" key="3">
    <source>
        <dbReference type="ARBA" id="ARBA00022692"/>
    </source>
</evidence>
<dbReference type="Pfam" id="PF08269">
    <property type="entry name" value="dCache_2"/>
    <property type="match status" value="1"/>
</dbReference>
<evidence type="ECO:0000256" key="5">
    <source>
        <dbReference type="ARBA" id="ARBA00023136"/>
    </source>
</evidence>
<evidence type="ECO:0000313" key="10">
    <source>
        <dbReference type="Proteomes" id="UP000057043"/>
    </source>
</evidence>
<keyword evidence="3" id="KW-0812">Transmembrane</keyword>
<reference evidence="8" key="1">
    <citation type="journal article" date="2015" name="MBio">
        <title>Genome-resolved metagenomic analysis reveals roles for candidate phyla and other microbial community members in biogeochemical transformations in oil reservoirs.</title>
        <authorList>
            <person name="Hu P."/>
            <person name="Tom L."/>
            <person name="Singh A."/>
            <person name="Thomas B.C."/>
            <person name="Baker B.J."/>
            <person name="Piceno Y.M."/>
            <person name="Andersen G.L."/>
            <person name="Banfield J.F."/>
        </authorList>
    </citation>
    <scope>NUCLEOTIDE SEQUENCE [LARGE SCALE GENOMIC DNA]</scope>
    <source>
        <strain evidence="8">56_747</strain>
    </source>
</reference>
<evidence type="ECO:0000256" key="1">
    <source>
        <dbReference type="ARBA" id="ARBA00004651"/>
    </source>
</evidence>
<evidence type="ECO:0000256" key="4">
    <source>
        <dbReference type="ARBA" id="ARBA00022989"/>
    </source>
</evidence>
<dbReference type="EMBL" id="LGHB01000022">
    <property type="protein sequence ID" value="KUK95979.1"/>
    <property type="molecule type" value="Genomic_DNA"/>
</dbReference>
<name>A0A117MC62_9EURY</name>
<comment type="subcellular location">
    <subcellularLocation>
        <location evidence="1">Cell membrane</location>
        <topology evidence="1">Multi-pass membrane protein</topology>
    </subcellularLocation>
</comment>
<accession>A0A117MC62</accession>
<evidence type="ECO:0000259" key="6">
    <source>
        <dbReference type="SMART" id="SM01049"/>
    </source>
</evidence>
<dbReference type="Proteomes" id="UP000053961">
    <property type="component" value="Unassembled WGS sequence"/>
</dbReference>
<sequence>MTERSHLSSYEFPATKEDLVAFVESAASYARVYGKDIATRDFMDLDGPFVRGDVYIFAHEFDGNTLSLPYLPSEIGTNRLDIQNSEGVYVNREMTAIALNGSGFFDYLWTNPITNETEPKTSYVTKVDDDWWLGAGIYLGDEETSST</sequence>
<evidence type="ECO:0000256" key="2">
    <source>
        <dbReference type="ARBA" id="ARBA00022475"/>
    </source>
</evidence>
<dbReference type="PATRIC" id="fig|301375.6.peg.539"/>
<protein>
    <submittedName>
        <fullName evidence="8">Putative cache sensor protein</fullName>
    </submittedName>
</protein>
<comment type="caution">
    <text evidence="8">The sequence shown here is derived from an EMBL/GenBank/DDBJ whole genome shotgun (WGS) entry which is preliminary data.</text>
</comment>
<dbReference type="InterPro" id="IPR004010">
    <property type="entry name" value="Double_Cache_2"/>
</dbReference>
<dbReference type="Proteomes" id="UP000057043">
    <property type="component" value="Unassembled WGS sequence"/>
</dbReference>